<dbReference type="AlphaFoldDB" id="A0A5M6DGG3"/>
<evidence type="ECO:0000313" key="2">
    <source>
        <dbReference type="Proteomes" id="UP000323426"/>
    </source>
</evidence>
<keyword evidence="2" id="KW-1185">Reference proteome</keyword>
<dbReference type="EMBL" id="VWSF01000007">
    <property type="protein sequence ID" value="KAA5546503.1"/>
    <property type="molecule type" value="Genomic_DNA"/>
</dbReference>
<protein>
    <recommendedName>
        <fullName evidence="3">STAS/SEC14 domain-containing protein</fullName>
    </recommendedName>
</protein>
<reference evidence="1 2" key="1">
    <citation type="submission" date="2019-09" db="EMBL/GenBank/DDBJ databases">
        <title>Genome sequence and assembly of Adhaeribacter sp.</title>
        <authorList>
            <person name="Chhetri G."/>
        </authorList>
    </citation>
    <scope>NUCLEOTIDE SEQUENCE [LARGE SCALE GENOMIC DNA]</scope>
    <source>
        <strain evidence="1 2">DK36</strain>
    </source>
</reference>
<name>A0A5M6DGG3_9BACT</name>
<comment type="caution">
    <text evidence="1">The sequence shown here is derived from an EMBL/GenBank/DDBJ whole genome shotgun (WGS) entry which is preliminary data.</text>
</comment>
<dbReference type="Proteomes" id="UP000323426">
    <property type="component" value="Unassembled WGS sequence"/>
</dbReference>
<evidence type="ECO:0000313" key="1">
    <source>
        <dbReference type="EMBL" id="KAA5546503.1"/>
    </source>
</evidence>
<accession>A0A5M6DGG3</accession>
<proteinExistence type="predicted"/>
<sequence>MLTLVRVMILFNSPLIRLDYSPATDILVADLSASYEFYALEVQEALSTIAKYIRHYDVKKLLMDSRKRIIQIDNERYTAIMAEYIQELESTRLQKLARLHTGNSDRESLARTMQEQVVTAFEMKTFTDLEHALTWLKAK</sequence>
<organism evidence="1 2">
    <name type="scientific">Adhaeribacter rhizoryzae</name>
    <dbReference type="NCBI Taxonomy" id="2607907"/>
    <lineage>
        <taxon>Bacteria</taxon>
        <taxon>Pseudomonadati</taxon>
        <taxon>Bacteroidota</taxon>
        <taxon>Cytophagia</taxon>
        <taxon>Cytophagales</taxon>
        <taxon>Hymenobacteraceae</taxon>
        <taxon>Adhaeribacter</taxon>
    </lineage>
</organism>
<evidence type="ECO:0008006" key="3">
    <source>
        <dbReference type="Google" id="ProtNLM"/>
    </source>
</evidence>
<gene>
    <name evidence="1" type="ORF">F0145_11480</name>
</gene>